<evidence type="ECO:0000313" key="9">
    <source>
        <dbReference type="Proteomes" id="UP001201812"/>
    </source>
</evidence>
<dbReference type="Proteomes" id="UP001201812">
    <property type="component" value="Unassembled WGS sequence"/>
</dbReference>
<feature type="signal peptide" evidence="6">
    <location>
        <begin position="1"/>
        <end position="18"/>
    </location>
</feature>
<protein>
    <submittedName>
        <fullName evidence="8">Thioredoxin domain-containing protein</fullName>
    </submittedName>
</protein>
<dbReference type="GO" id="GO:0005783">
    <property type="term" value="C:endoplasmic reticulum"/>
    <property type="evidence" value="ECO:0007669"/>
    <property type="project" value="TreeGrafter"/>
</dbReference>
<keyword evidence="3" id="KW-1133">Transmembrane helix</keyword>
<keyword evidence="4" id="KW-0472">Membrane</keyword>
<feature type="chain" id="PRO_5042048130" evidence="6">
    <location>
        <begin position="19"/>
        <end position="450"/>
    </location>
</feature>
<keyword evidence="9" id="KW-1185">Reference proteome</keyword>
<keyword evidence="2" id="KW-0812">Transmembrane</keyword>
<dbReference type="InterPro" id="IPR052250">
    <property type="entry name" value="PDI_TMX3"/>
</dbReference>
<dbReference type="PROSITE" id="PS51352">
    <property type="entry name" value="THIOREDOXIN_2"/>
    <property type="match status" value="1"/>
</dbReference>
<accession>A0AAD4MQD8</accession>
<organism evidence="8 9">
    <name type="scientific">Ditylenchus destructor</name>
    <dbReference type="NCBI Taxonomy" id="166010"/>
    <lineage>
        <taxon>Eukaryota</taxon>
        <taxon>Metazoa</taxon>
        <taxon>Ecdysozoa</taxon>
        <taxon>Nematoda</taxon>
        <taxon>Chromadorea</taxon>
        <taxon>Rhabditida</taxon>
        <taxon>Tylenchina</taxon>
        <taxon>Tylenchomorpha</taxon>
        <taxon>Sphaerularioidea</taxon>
        <taxon>Anguinidae</taxon>
        <taxon>Anguininae</taxon>
        <taxon>Ditylenchus</taxon>
    </lineage>
</organism>
<evidence type="ECO:0000256" key="6">
    <source>
        <dbReference type="SAM" id="SignalP"/>
    </source>
</evidence>
<dbReference type="GO" id="GO:0016020">
    <property type="term" value="C:membrane"/>
    <property type="evidence" value="ECO:0007669"/>
    <property type="project" value="UniProtKB-SubCell"/>
</dbReference>
<dbReference type="InterPro" id="IPR013766">
    <property type="entry name" value="Thioredoxin_domain"/>
</dbReference>
<dbReference type="PANTHER" id="PTHR46426">
    <property type="entry name" value="PROTEIN DISULFIDE-ISOMERASE TMX3"/>
    <property type="match status" value="1"/>
</dbReference>
<evidence type="ECO:0000259" key="7">
    <source>
        <dbReference type="PROSITE" id="PS51352"/>
    </source>
</evidence>
<evidence type="ECO:0000256" key="1">
    <source>
        <dbReference type="ARBA" id="ARBA00004167"/>
    </source>
</evidence>
<dbReference type="PRINTS" id="PR00421">
    <property type="entry name" value="THIOREDOXIN"/>
</dbReference>
<sequence length="450" mass="50827">MLFFALFVCAASLDLTYAGSKIPTAVLELNDKFLDVMNEGFWFIEAYAPWCGHCKRLAPTWEHVGHALADQSPNVHVGKIDCTRFPSVASALKVHGYPTIIFFRNGVQIPYEGERKKETMVDFAIKSAGPVISQLTSTPVFHEMKKASSKDPFFIFFTSSEQLFTEVKFFIARFSSNFLPFTENEQFSERIAVIKDGTHFFYDPGQGLTLTDWIQAERWPLIPIVSAANIYSLSKSTQKKLVLMLADPGEIIENLDKNSESGKFFSMFKKAAELSRKDQMLKSHFQFGLLDDNSIGNNVVMGQMKTPNLLVLNLTSYEFYVSEDSPDKMTEQSVGTFLRNVASGNVTVQGGRSWPTRIRRMVYDVTTNVYDMFYHQPILTTCLFGVPLAFFSIIGYSVCSTDFSVEREEIYSDEEDELSQGEQDYTDRGEDSEAELPPNDQIDSGHPKAE</sequence>
<proteinExistence type="predicted"/>
<dbReference type="Gene3D" id="3.40.30.10">
    <property type="entry name" value="Glutaredoxin"/>
    <property type="match status" value="2"/>
</dbReference>
<comment type="subcellular location">
    <subcellularLocation>
        <location evidence="1">Membrane</location>
        <topology evidence="1">Single-pass membrane protein</topology>
    </subcellularLocation>
</comment>
<dbReference type="SUPFAM" id="SSF52833">
    <property type="entry name" value="Thioredoxin-like"/>
    <property type="match status" value="1"/>
</dbReference>
<reference evidence="8" key="1">
    <citation type="submission" date="2022-01" db="EMBL/GenBank/DDBJ databases">
        <title>Genome Sequence Resource for Two Populations of Ditylenchus destructor, the Migratory Endoparasitic Phytonematode.</title>
        <authorList>
            <person name="Zhang H."/>
            <person name="Lin R."/>
            <person name="Xie B."/>
        </authorList>
    </citation>
    <scope>NUCLEOTIDE SEQUENCE</scope>
    <source>
        <strain evidence="8">BazhouSP</strain>
    </source>
</reference>
<dbReference type="PANTHER" id="PTHR46426:SF1">
    <property type="entry name" value="PROTEIN DISULFIDE-ISOMERASE TMX3"/>
    <property type="match status" value="1"/>
</dbReference>
<comment type="caution">
    <text evidence="8">The sequence shown here is derived from an EMBL/GenBank/DDBJ whole genome shotgun (WGS) entry which is preliminary data.</text>
</comment>
<feature type="region of interest" description="Disordered" evidence="5">
    <location>
        <begin position="410"/>
        <end position="450"/>
    </location>
</feature>
<dbReference type="EMBL" id="JAKKPZ010000248">
    <property type="protein sequence ID" value="KAI1697838.1"/>
    <property type="molecule type" value="Genomic_DNA"/>
</dbReference>
<evidence type="ECO:0000256" key="4">
    <source>
        <dbReference type="ARBA" id="ARBA00023136"/>
    </source>
</evidence>
<evidence type="ECO:0000256" key="2">
    <source>
        <dbReference type="ARBA" id="ARBA00022692"/>
    </source>
</evidence>
<evidence type="ECO:0000256" key="3">
    <source>
        <dbReference type="ARBA" id="ARBA00022989"/>
    </source>
</evidence>
<feature type="domain" description="Thioredoxin" evidence="7">
    <location>
        <begin position="16"/>
        <end position="130"/>
    </location>
</feature>
<evidence type="ECO:0000256" key="5">
    <source>
        <dbReference type="SAM" id="MobiDB-lite"/>
    </source>
</evidence>
<evidence type="ECO:0000313" key="8">
    <source>
        <dbReference type="EMBL" id="KAI1697838.1"/>
    </source>
</evidence>
<dbReference type="InterPro" id="IPR036249">
    <property type="entry name" value="Thioredoxin-like_sf"/>
</dbReference>
<keyword evidence="6" id="KW-0732">Signal</keyword>
<dbReference type="AlphaFoldDB" id="A0AAD4MQD8"/>
<name>A0AAD4MQD8_9BILA</name>
<dbReference type="Pfam" id="PF00085">
    <property type="entry name" value="Thioredoxin"/>
    <property type="match status" value="1"/>
</dbReference>
<gene>
    <name evidence="8" type="ORF">DdX_18263</name>
</gene>